<dbReference type="Proteomes" id="UP000001036">
    <property type="component" value="Chromosome"/>
</dbReference>
<reference evidence="1 2" key="1">
    <citation type="journal article" date="2008" name="J. Bacteriol.">
        <title>Insights into plant cell wall degradation from the genome sequence of the soil bacterium Cellvibrio japonicus.</title>
        <authorList>
            <person name="Deboy R.T."/>
            <person name="Mongodin E.F."/>
            <person name="Fouts D.E."/>
            <person name="Tailford L.E."/>
            <person name="Khouri H."/>
            <person name="Emerson J.B."/>
            <person name="Mohamoud Y."/>
            <person name="Watkins K."/>
            <person name="Henrissat B."/>
            <person name="Gilbert H.J."/>
            <person name="Nelson K.E."/>
        </authorList>
    </citation>
    <scope>NUCLEOTIDE SEQUENCE [LARGE SCALE GENOMIC DNA]</scope>
    <source>
        <strain evidence="1 2">Ueda107</strain>
    </source>
</reference>
<evidence type="ECO:0000313" key="1">
    <source>
        <dbReference type="EMBL" id="ACE84110.1"/>
    </source>
</evidence>
<dbReference type="AlphaFoldDB" id="B3PE73"/>
<dbReference type="Pfam" id="PF13707">
    <property type="entry name" value="RloB"/>
    <property type="match status" value="1"/>
</dbReference>
<dbReference type="EMBL" id="CP000934">
    <property type="protein sequence ID" value="ACE84110.1"/>
    <property type="molecule type" value="Genomic_DNA"/>
</dbReference>
<dbReference type="HOGENOM" id="CLU_090993_3_0_6"/>
<keyword evidence="2" id="KW-1185">Reference proteome</keyword>
<dbReference type="KEGG" id="cja:CJA_1583"/>
<organism evidence="1 2">
    <name type="scientific">Cellvibrio japonicus (strain Ueda107)</name>
    <name type="common">Pseudomonas fluorescens subsp. cellulosa</name>
    <dbReference type="NCBI Taxonomy" id="498211"/>
    <lineage>
        <taxon>Bacteria</taxon>
        <taxon>Pseudomonadati</taxon>
        <taxon>Pseudomonadota</taxon>
        <taxon>Gammaproteobacteria</taxon>
        <taxon>Cellvibrionales</taxon>
        <taxon>Cellvibrionaceae</taxon>
        <taxon>Cellvibrio</taxon>
    </lineage>
</organism>
<name>B3PE73_CELJU</name>
<dbReference type="eggNOG" id="ENOG5032ZS8">
    <property type="taxonomic scope" value="Bacteria"/>
</dbReference>
<dbReference type="InterPro" id="IPR025591">
    <property type="entry name" value="RloB"/>
</dbReference>
<protein>
    <submittedName>
        <fullName evidence="1">CRISPR-associated protein, Csm2 family</fullName>
    </submittedName>
</protein>
<proteinExistence type="predicted"/>
<evidence type="ECO:0000313" key="2">
    <source>
        <dbReference type="Proteomes" id="UP000001036"/>
    </source>
</evidence>
<gene>
    <name evidence="1" type="primary">csm2</name>
    <name evidence="1" type="ordered locus">CJA_1583</name>
</gene>
<accession>B3PE73</accession>
<dbReference type="STRING" id="498211.CJA_1583"/>
<dbReference type="RefSeq" id="WP_012487207.1">
    <property type="nucleotide sequence ID" value="NC_010995.1"/>
</dbReference>
<dbReference type="OrthoDB" id="9796523at2"/>
<sequence>MGTDNLFHRRKARLAQSLQRRKATRAPYAKVLIVCEGSKTEPHYFEGLKNHYQLSSTNIEITGESGSSPISVFEYAQQRYDQEKLAGDPFDRVYCVFDKDTHSSYQDACDRIEKATPKNTYFSITSVPCFEYWLLLHYRYTTAPYQPLPGNSAANQVLSQLKNYFPGYQKGSKNIFAELSGQLEFAKNNAQRALAAAIQQHTDNPSTKIHELVEFLQNIKG</sequence>